<dbReference type="SUPFAM" id="SSF56112">
    <property type="entry name" value="Protein kinase-like (PK-like)"/>
    <property type="match status" value="1"/>
</dbReference>
<dbReference type="OMA" id="GMGQFIN"/>
<dbReference type="InterPro" id="IPR008266">
    <property type="entry name" value="Tyr_kinase_AS"/>
</dbReference>
<dbReference type="Pfam" id="PF02493">
    <property type="entry name" value="MORN"/>
    <property type="match status" value="4"/>
</dbReference>
<dbReference type="SMART" id="SM00698">
    <property type="entry name" value="MORN"/>
    <property type="match status" value="4"/>
</dbReference>
<evidence type="ECO:0000256" key="1">
    <source>
        <dbReference type="ARBA" id="ARBA00022737"/>
    </source>
</evidence>
<dbReference type="PROSITE" id="PS50011">
    <property type="entry name" value="PROTEIN_KINASE_DOM"/>
    <property type="match status" value="1"/>
</dbReference>
<keyword evidence="4" id="KW-1185">Reference proteome</keyword>
<dbReference type="PROSITE" id="PS00109">
    <property type="entry name" value="PROTEIN_KINASE_TYR"/>
    <property type="match status" value="1"/>
</dbReference>
<reference evidence="3 4" key="1">
    <citation type="submission" date="2014-06" db="EMBL/GenBank/DDBJ databases">
        <authorList>
            <person name="Swart Estienne"/>
        </authorList>
    </citation>
    <scope>NUCLEOTIDE SEQUENCE [LARGE SCALE GENOMIC DNA]</scope>
    <source>
        <strain evidence="3 4">130c</strain>
    </source>
</reference>
<dbReference type="OrthoDB" id="1405469at2759"/>
<dbReference type="GO" id="GO:0005524">
    <property type="term" value="F:ATP binding"/>
    <property type="evidence" value="ECO:0007669"/>
    <property type="project" value="InterPro"/>
</dbReference>
<dbReference type="EMBL" id="CCKQ01006650">
    <property type="protein sequence ID" value="CDW77973.1"/>
    <property type="molecule type" value="Genomic_DNA"/>
</dbReference>
<dbReference type="InParanoid" id="A0A078AB12"/>
<dbReference type="Pfam" id="PF00069">
    <property type="entry name" value="Pkinase"/>
    <property type="match status" value="1"/>
</dbReference>
<dbReference type="AlphaFoldDB" id="A0A078AB12"/>
<organism evidence="3 4">
    <name type="scientific">Stylonychia lemnae</name>
    <name type="common">Ciliate</name>
    <dbReference type="NCBI Taxonomy" id="5949"/>
    <lineage>
        <taxon>Eukaryota</taxon>
        <taxon>Sar</taxon>
        <taxon>Alveolata</taxon>
        <taxon>Ciliophora</taxon>
        <taxon>Intramacronucleata</taxon>
        <taxon>Spirotrichea</taxon>
        <taxon>Stichotrichia</taxon>
        <taxon>Sporadotrichida</taxon>
        <taxon>Oxytrichidae</taxon>
        <taxon>Stylonychinae</taxon>
        <taxon>Stylonychia</taxon>
    </lineage>
</organism>
<feature type="domain" description="Protein kinase" evidence="2">
    <location>
        <begin position="1"/>
        <end position="224"/>
    </location>
</feature>
<dbReference type="Gene3D" id="2.20.110.10">
    <property type="entry name" value="Histone H3 K4-specific methyltransferase SET7/9 N-terminal domain"/>
    <property type="match status" value="2"/>
</dbReference>
<keyword evidence="3" id="KW-0418">Kinase</keyword>
<dbReference type="SUPFAM" id="SSF82185">
    <property type="entry name" value="Histone H3 K4-specific methyltransferase SET7/9 N-terminal domain"/>
    <property type="match status" value="2"/>
</dbReference>
<evidence type="ECO:0000313" key="4">
    <source>
        <dbReference type="Proteomes" id="UP000039865"/>
    </source>
</evidence>
<protein>
    <submittedName>
        <fullName evidence="3">Protein kinase domain containing protein</fullName>
    </submittedName>
</protein>
<evidence type="ECO:0000259" key="2">
    <source>
        <dbReference type="PROSITE" id="PS50011"/>
    </source>
</evidence>
<evidence type="ECO:0000313" key="3">
    <source>
        <dbReference type="EMBL" id="CDW77973.1"/>
    </source>
</evidence>
<keyword evidence="1" id="KW-0677">Repeat</keyword>
<dbReference type="CDD" id="cd14014">
    <property type="entry name" value="STKc_PknB_like"/>
    <property type="match status" value="1"/>
</dbReference>
<dbReference type="PANTHER" id="PTHR44167">
    <property type="entry name" value="OVARIAN-SPECIFIC SERINE/THREONINE-PROTEIN KINASE LOK-RELATED"/>
    <property type="match status" value="1"/>
</dbReference>
<dbReference type="GO" id="GO:0005634">
    <property type="term" value="C:nucleus"/>
    <property type="evidence" value="ECO:0007669"/>
    <property type="project" value="TreeGrafter"/>
</dbReference>
<sequence length="428" mass="49726">MTRVPNNYSNEMVRILREINTFRLSHPNITQFKESYFTYEDEFAIVTELAESNLQAFRENTELNNAQIAGIMIQILKGTIHLHNQNIMHRDLSPDNILVFENGQKFKICDFGMAQLLSSSNSYVGKPFFKAPEIDSGEEFSYSTQVDIWSLGVILYYMCTKKYQYQGKTIAKIKQQDFSKYILLEGEQKVFEPLLNKMLQHNPALRIDAFQVLLELCQLNNEQFNKHLEIEEQKQIHHSPSNDEAKSAFALTIQSTDAFVNEIINKLGDFNYGAIDKVHPNPNRIFMPLIKYDDGTIYQGEYDTITKQRDGRGRYILSDGGVYDGFWKNDQRDGYGRLIIFDGDYYIGEQKDGNKNGYGKYYHYISGNIYEGQWVNGNSEGLGLYKWRDGDSDYYYGQWVNGKRQGVGVFTYSNVYSKEWWADINKEI</sequence>
<dbReference type="GO" id="GO:0004674">
    <property type="term" value="F:protein serine/threonine kinase activity"/>
    <property type="evidence" value="ECO:0007669"/>
    <property type="project" value="TreeGrafter"/>
</dbReference>
<dbReference type="Gene3D" id="1.10.510.10">
    <property type="entry name" value="Transferase(Phosphotransferase) domain 1"/>
    <property type="match status" value="1"/>
</dbReference>
<name>A0A078AB12_STYLE</name>
<gene>
    <name evidence="3" type="primary">Contig10239.g10927</name>
    <name evidence="3" type="ORF">STYLEM_6942</name>
</gene>
<dbReference type="GO" id="GO:0005737">
    <property type="term" value="C:cytoplasm"/>
    <property type="evidence" value="ECO:0007669"/>
    <property type="project" value="TreeGrafter"/>
</dbReference>
<dbReference type="Proteomes" id="UP000039865">
    <property type="component" value="Unassembled WGS sequence"/>
</dbReference>
<dbReference type="InterPro" id="IPR000719">
    <property type="entry name" value="Prot_kinase_dom"/>
</dbReference>
<proteinExistence type="predicted"/>
<dbReference type="GO" id="GO:0044773">
    <property type="term" value="P:mitotic DNA damage checkpoint signaling"/>
    <property type="evidence" value="ECO:0007669"/>
    <property type="project" value="TreeGrafter"/>
</dbReference>
<accession>A0A078AB12</accession>
<dbReference type="InterPro" id="IPR011009">
    <property type="entry name" value="Kinase-like_dom_sf"/>
</dbReference>
<dbReference type="InterPro" id="IPR003409">
    <property type="entry name" value="MORN"/>
</dbReference>
<keyword evidence="3" id="KW-0808">Transferase</keyword>
<dbReference type="PANTHER" id="PTHR44167:SF18">
    <property type="entry name" value="PROTEIN KINASE DOMAIN-CONTAINING PROTEIN"/>
    <property type="match status" value="1"/>
</dbReference>